<proteinExistence type="predicted"/>
<gene>
    <name evidence="1" type="ORF">ACFQ4B_30095</name>
</gene>
<accession>A0ABW3UWU2</accession>
<comment type="caution">
    <text evidence="1">The sequence shown here is derived from an EMBL/GenBank/DDBJ whole genome shotgun (WGS) entry which is preliminary data.</text>
</comment>
<evidence type="ECO:0000313" key="2">
    <source>
        <dbReference type="Proteomes" id="UP001597180"/>
    </source>
</evidence>
<name>A0ABW3UWU2_9BACL</name>
<dbReference type="EMBL" id="JBHTLU010000045">
    <property type="protein sequence ID" value="MFD1224366.1"/>
    <property type="molecule type" value="Genomic_DNA"/>
</dbReference>
<dbReference type="Proteomes" id="UP001597180">
    <property type="component" value="Unassembled WGS sequence"/>
</dbReference>
<dbReference type="RefSeq" id="WP_345586601.1">
    <property type="nucleotide sequence ID" value="NZ_BAABJG010000004.1"/>
</dbReference>
<keyword evidence="2" id="KW-1185">Reference proteome</keyword>
<reference evidence="2" key="1">
    <citation type="journal article" date="2019" name="Int. J. Syst. Evol. Microbiol.">
        <title>The Global Catalogue of Microorganisms (GCM) 10K type strain sequencing project: providing services to taxonomists for standard genome sequencing and annotation.</title>
        <authorList>
            <consortium name="The Broad Institute Genomics Platform"/>
            <consortium name="The Broad Institute Genome Sequencing Center for Infectious Disease"/>
            <person name="Wu L."/>
            <person name="Ma J."/>
        </authorList>
    </citation>
    <scope>NUCLEOTIDE SEQUENCE [LARGE SCALE GENOMIC DNA]</scope>
    <source>
        <strain evidence="2">CCUG 53270</strain>
    </source>
</reference>
<sequence length="91" mass="10314">MLNGLFRHMKESKVKAIAAGQPPYLSAAALDIALKVLKGEKTDKKTIIPLPYDDYKNVDKWYAPGQPDNFYVDWTDPSNSYGLKIEQILQK</sequence>
<dbReference type="InterPro" id="IPR028082">
    <property type="entry name" value="Peripla_BP_I"/>
</dbReference>
<protein>
    <recommendedName>
        <fullName evidence="3">Leucine-binding protein domain-containing protein</fullName>
    </recommendedName>
</protein>
<dbReference type="SUPFAM" id="SSF53822">
    <property type="entry name" value="Periplasmic binding protein-like I"/>
    <property type="match status" value="1"/>
</dbReference>
<organism evidence="1 2">
    <name type="scientific">Paenibacillus vulneris</name>
    <dbReference type="NCBI Taxonomy" id="1133364"/>
    <lineage>
        <taxon>Bacteria</taxon>
        <taxon>Bacillati</taxon>
        <taxon>Bacillota</taxon>
        <taxon>Bacilli</taxon>
        <taxon>Bacillales</taxon>
        <taxon>Paenibacillaceae</taxon>
        <taxon>Paenibacillus</taxon>
    </lineage>
</organism>
<evidence type="ECO:0008006" key="3">
    <source>
        <dbReference type="Google" id="ProtNLM"/>
    </source>
</evidence>
<evidence type="ECO:0000313" key="1">
    <source>
        <dbReference type="EMBL" id="MFD1224366.1"/>
    </source>
</evidence>